<evidence type="ECO:0000256" key="1">
    <source>
        <dbReference type="SAM" id="MobiDB-lite"/>
    </source>
</evidence>
<accession>A0A7S9GWT1</accession>
<dbReference type="EMBL" id="CP061379">
    <property type="protein sequence ID" value="QPF88663.1"/>
    <property type="molecule type" value="Genomic_DNA"/>
</dbReference>
<evidence type="ECO:0008006" key="5">
    <source>
        <dbReference type="Google" id="ProtNLM"/>
    </source>
</evidence>
<dbReference type="KEGG" id="bcou:IC761_19215"/>
<keyword evidence="4" id="KW-1185">Reference proteome</keyword>
<feature type="chain" id="PRO_5032418626" description="Cysteine rich repeat protein" evidence="2">
    <location>
        <begin position="25"/>
        <end position="90"/>
    </location>
</feature>
<feature type="region of interest" description="Disordered" evidence="1">
    <location>
        <begin position="69"/>
        <end position="90"/>
    </location>
</feature>
<organism evidence="3 4">
    <name type="scientific">Bradyrhizobium commune</name>
    <dbReference type="NCBI Taxonomy" id="83627"/>
    <lineage>
        <taxon>Bacteria</taxon>
        <taxon>Pseudomonadati</taxon>
        <taxon>Pseudomonadota</taxon>
        <taxon>Alphaproteobacteria</taxon>
        <taxon>Hyphomicrobiales</taxon>
        <taxon>Nitrobacteraceae</taxon>
        <taxon>Bradyrhizobium</taxon>
    </lineage>
</organism>
<dbReference type="RefSeq" id="WP_195798216.1">
    <property type="nucleotide sequence ID" value="NZ_CP061379.1"/>
</dbReference>
<sequence length="90" mass="9656">MKLSKRVAIAILVLAPGFAAPASAQGTAQQRAACTPDVFRLCSEFIPDPDRITACLVSRQQELSDTCASVFSPPRSATSGTYPEPTRYPR</sequence>
<evidence type="ECO:0000256" key="2">
    <source>
        <dbReference type="SAM" id="SignalP"/>
    </source>
</evidence>
<dbReference type="AlphaFoldDB" id="A0A7S9GWT1"/>
<protein>
    <recommendedName>
        <fullName evidence="5">Cysteine rich repeat protein</fullName>
    </recommendedName>
</protein>
<feature type="compositionally biased region" description="Polar residues" evidence="1">
    <location>
        <begin position="69"/>
        <end position="81"/>
    </location>
</feature>
<reference evidence="3 4" key="1">
    <citation type="submission" date="2020-09" db="EMBL/GenBank/DDBJ databases">
        <title>Complete genomes of bradyrhizobia occurring on native shrubby legumes in Australia.</title>
        <authorList>
            <person name="Lafay B."/>
        </authorList>
    </citation>
    <scope>NUCLEOTIDE SEQUENCE [LARGE SCALE GENOMIC DNA]</scope>
    <source>
        <strain evidence="3 4">BDV5040</strain>
    </source>
</reference>
<dbReference type="Proteomes" id="UP000594621">
    <property type="component" value="Chromosome"/>
</dbReference>
<evidence type="ECO:0000313" key="4">
    <source>
        <dbReference type="Proteomes" id="UP000594621"/>
    </source>
</evidence>
<gene>
    <name evidence="3" type="ORF">IC761_19215</name>
</gene>
<evidence type="ECO:0000313" key="3">
    <source>
        <dbReference type="EMBL" id="QPF88663.1"/>
    </source>
</evidence>
<proteinExistence type="predicted"/>
<keyword evidence="2" id="KW-0732">Signal</keyword>
<feature type="signal peptide" evidence="2">
    <location>
        <begin position="1"/>
        <end position="24"/>
    </location>
</feature>
<name>A0A7S9GWT1_9BRAD</name>